<evidence type="ECO:0000256" key="1">
    <source>
        <dbReference type="SAM" id="Phobius"/>
    </source>
</evidence>
<dbReference type="EMBL" id="SRHY01000001">
    <property type="protein sequence ID" value="TFJ94524.1"/>
    <property type="molecule type" value="Genomic_DNA"/>
</dbReference>
<sequence length="101" mass="11220">MKKRYVASVAGAIGAGITGYLLRNEENRQTLKSKVKNNTAKMRNFYADNQTDSTLEDAGAPDQVASKDFAQLENSRMVSEGSQFGVQYYNKVKEEDGKMDT</sequence>
<gene>
    <name evidence="2" type="ORF">E4U82_01000</name>
</gene>
<reference evidence="2 3" key="1">
    <citation type="submission" date="2019-03" db="EMBL/GenBank/DDBJ databases">
        <title>Genome sequence of Lentibacillus salicampi ATCC BAA-719.</title>
        <authorList>
            <person name="Maclea K.S."/>
            <person name="Simoes Junior M."/>
        </authorList>
    </citation>
    <scope>NUCLEOTIDE SEQUENCE [LARGE SCALE GENOMIC DNA]</scope>
    <source>
        <strain evidence="2 3">ATCC BAA-719</strain>
    </source>
</reference>
<proteinExistence type="predicted"/>
<keyword evidence="3" id="KW-1185">Reference proteome</keyword>
<evidence type="ECO:0000313" key="3">
    <source>
        <dbReference type="Proteomes" id="UP000298484"/>
    </source>
</evidence>
<feature type="transmembrane region" description="Helical" evidence="1">
    <location>
        <begin position="6"/>
        <end position="22"/>
    </location>
</feature>
<evidence type="ECO:0008006" key="4">
    <source>
        <dbReference type="Google" id="ProtNLM"/>
    </source>
</evidence>
<evidence type="ECO:0000313" key="2">
    <source>
        <dbReference type="EMBL" id="TFJ94524.1"/>
    </source>
</evidence>
<comment type="caution">
    <text evidence="2">The sequence shown here is derived from an EMBL/GenBank/DDBJ whole genome shotgun (WGS) entry which is preliminary data.</text>
</comment>
<name>A0A4Y9AJB9_9BACI</name>
<accession>A0A4Y9AJB9</accession>
<protein>
    <recommendedName>
        <fullName evidence="4">YtxH domain-containing protein</fullName>
    </recommendedName>
</protein>
<organism evidence="2 3">
    <name type="scientific">Lentibacillus salicampi</name>
    <dbReference type="NCBI Taxonomy" id="175306"/>
    <lineage>
        <taxon>Bacteria</taxon>
        <taxon>Bacillati</taxon>
        <taxon>Bacillota</taxon>
        <taxon>Bacilli</taxon>
        <taxon>Bacillales</taxon>
        <taxon>Bacillaceae</taxon>
        <taxon>Lentibacillus</taxon>
    </lineage>
</organism>
<keyword evidence="1" id="KW-0472">Membrane</keyword>
<dbReference type="RefSeq" id="WP_135108169.1">
    <property type="nucleotide sequence ID" value="NZ_SRHY01000001.1"/>
</dbReference>
<keyword evidence="1" id="KW-0812">Transmembrane</keyword>
<dbReference type="AlphaFoldDB" id="A0A4Y9AJB9"/>
<keyword evidence="1" id="KW-1133">Transmembrane helix</keyword>
<dbReference type="OrthoDB" id="2390014at2"/>
<dbReference type="Proteomes" id="UP000298484">
    <property type="component" value="Unassembled WGS sequence"/>
</dbReference>